<name>A0A975RVC6_9BRAD</name>
<reference evidence="2" key="1">
    <citation type="submission" date="2021-06" db="EMBL/GenBank/DDBJ databases">
        <title>Bradyrhizobium sp. S2-11-2 Genome sequencing.</title>
        <authorList>
            <person name="Jin L."/>
        </authorList>
    </citation>
    <scope>NUCLEOTIDE SEQUENCE</scope>
    <source>
        <strain evidence="2">S2-11-2</strain>
    </source>
</reference>
<evidence type="ECO:0000259" key="1">
    <source>
        <dbReference type="Pfam" id="PF01841"/>
    </source>
</evidence>
<gene>
    <name evidence="2" type="ORF">KMZ68_05405</name>
</gene>
<protein>
    <submittedName>
        <fullName evidence="2">Transglutaminase family protein</fullName>
    </submittedName>
</protein>
<dbReference type="InterPro" id="IPR038765">
    <property type="entry name" value="Papain-like_cys_pep_sf"/>
</dbReference>
<dbReference type="InterPro" id="IPR002931">
    <property type="entry name" value="Transglutaminase-like"/>
</dbReference>
<feature type="domain" description="Transglutaminase-like" evidence="1">
    <location>
        <begin position="34"/>
        <end position="134"/>
    </location>
</feature>
<sequence>MVAMEIYLNPTRLLDFDGPAIRNLVQAQAWMRLPERERIGAIYDFVRDRIAFGYNESDVLPASHVLSDGYGQCNTKTTLLMALLRACGIPCRFHGATIHKRLQKGIVGRLFYGLAPSNIIHSWAEVLHQGRWIGLEGVILDLAYLKGLRATLPPETREFIGFGVGIDDLMNPPVAWKGTDTFIQIKGVNNDFGIYDDPDSFYAKQGPNFSGVRRLLFKYIVRHVMNAKVRSIRAYSGPGVAAASAGNGEARASRGGSPRL</sequence>
<evidence type="ECO:0000313" key="3">
    <source>
        <dbReference type="Proteomes" id="UP000680805"/>
    </source>
</evidence>
<organism evidence="2 3">
    <name type="scientific">Bradyrhizobium sediminis</name>
    <dbReference type="NCBI Taxonomy" id="2840469"/>
    <lineage>
        <taxon>Bacteria</taxon>
        <taxon>Pseudomonadati</taxon>
        <taxon>Pseudomonadota</taxon>
        <taxon>Alphaproteobacteria</taxon>
        <taxon>Hyphomicrobiales</taxon>
        <taxon>Nitrobacteraceae</taxon>
        <taxon>Bradyrhizobium</taxon>
    </lineage>
</organism>
<dbReference type="PANTHER" id="PTHR33490:SF3">
    <property type="entry name" value="CONSERVED INTEGRAL MEMBRANE PROTEIN"/>
    <property type="match status" value="1"/>
</dbReference>
<dbReference type="KEGG" id="bsei:KMZ68_05405"/>
<dbReference type="PANTHER" id="PTHR33490">
    <property type="entry name" value="BLR5614 PROTEIN-RELATED"/>
    <property type="match status" value="1"/>
</dbReference>
<evidence type="ECO:0000313" key="2">
    <source>
        <dbReference type="EMBL" id="QWG20746.1"/>
    </source>
</evidence>
<dbReference type="SUPFAM" id="SSF54001">
    <property type="entry name" value="Cysteine proteinases"/>
    <property type="match status" value="1"/>
</dbReference>
<dbReference type="Proteomes" id="UP000680805">
    <property type="component" value="Chromosome"/>
</dbReference>
<dbReference type="Gene3D" id="3.10.620.30">
    <property type="match status" value="1"/>
</dbReference>
<dbReference type="Pfam" id="PF01841">
    <property type="entry name" value="Transglut_core"/>
    <property type="match status" value="1"/>
</dbReference>
<dbReference type="EMBL" id="CP076135">
    <property type="protein sequence ID" value="QWG20746.1"/>
    <property type="molecule type" value="Genomic_DNA"/>
</dbReference>
<accession>A0A975RVC6</accession>
<dbReference type="AlphaFoldDB" id="A0A975RVC6"/>
<proteinExistence type="predicted"/>